<name>A0A5P9RTQ9_CYAME</name>
<dbReference type="GO" id="GO:0016874">
    <property type="term" value="F:ligase activity"/>
    <property type="evidence" value="ECO:0007669"/>
    <property type="project" value="UniProtKB-KW"/>
</dbReference>
<accession>A0A5P9RTQ9</accession>
<proteinExistence type="predicted"/>
<dbReference type="SUPFAM" id="SSF56801">
    <property type="entry name" value="Acetyl-CoA synthetase-like"/>
    <property type="match status" value="1"/>
</dbReference>
<gene>
    <name evidence="1" type="primary">menE</name>
</gene>
<protein>
    <submittedName>
        <fullName evidence="1">O-succinylbenzoic acid-coa ligase</fullName>
    </submittedName>
</protein>
<dbReference type="AlphaFoldDB" id="A0A5P9RTQ9"/>
<geneLocation type="chloroplast" evidence="1"/>
<organism evidence="1">
    <name type="scientific">Cyanidioschyzon merolae</name>
    <name type="common">Red alga</name>
    <dbReference type="NCBI Taxonomy" id="45157"/>
    <lineage>
        <taxon>Eukaryota</taxon>
        <taxon>Rhodophyta</taxon>
        <taxon>Bangiophyceae</taxon>
        <taxon>Cyanidiales</taxon>
        <taxon>Cyanidiaceae</taxon>
        <taxon>Cyanidioschyzon</taxon>
    </lineage>
</organism>
<sequence>MDWFVTPEYYLAITQPKQTALANQELIMTYQEVYDAEAYNFLRPLKGCKRSQDTCKHTSSGKVTYYDWCKQNLAAVSINKRLKKNFNHRIGCWLPVQHISGWSLFWSSFVAGSLIMFGNSLPYVDMCSLVPTQIFRLKYWGNWMKNRPFVLIGAGEIKDQIYRKSYGTTETWAAQIIKESGSRSQCMPYKSGKMLSNQELLLRSWIKQQQNRRFQHALWIKIGDLGVINDEGLWIQSRLDLIYKRSGKSVGVWQIEEAIKKANGESIQVVVVAKHEEHKGVKWIAFVDSTKWPPKMPEQKYWQPDVVIPMPNSKGIKPVRKDLEKYFHELFR</sequence>
<reference evidence="1" key="1">
    <citation type="submission" date="2018-11" db="EMBL/GenBank/DDBJ databases">
        <title>Complete Plastid Genome of Cyanidioschyzon merolae Isolate 5578.</title>
        <authorList>
            <person name="Bi G."/>
        </authorList>
    </citation>
    <scope>NUCLEOTIDE SEQUENCE</scope>
</reference>
<keyword evidence="1" id="KW-0150">Chloroplast</keyword>
<dbReference type="EMBL" id="MK231135">
    <property type="protein sequence ID" value="QFV17165.1"/>
    <property type="molecule type" value="Genomic_DNA"/>
</dbReference>
<keyword evidence="1" id="KW-0934">Plastid</keyword>
<evidence type="ECO:0000313" key="1">
    <source>
        <dbReference type="EMBL" id="QFV17165.1"/>
    </source>
</evidence>
<keyword evidence="1" id="KW-0436">Ligase</keyword>